<dbReference type="GO" id="GO:0006351">
    <property type="term" value="P:DNA-templated transcription"/>
    <property type="evidence" value="ECO:0007669"/>
    <property type="project" value="TreeGrafter"/>
</dbReference>
<name>A0A7W3QK29_ACTNM</name>
<dbReference type="InterPro" id="IPR036388">
    <property type="entry name" value="WH-like_DNA-bd_sf"/>
</dbReference>
<sequence>MRNGSRPRHLLLTLLGDYWYGRHDPLPSATLVALLGEFGVSPAAARAALNRPARRGVLECSRTGRRAGYGLSRRVPAELRLGPAVRDAVLFGADPPPWDGRWRW</sequence>
<evidence type="ECO:0000259" key="1">
    <source>
        <dbReference type="Pfam" id="PF07848"/>
    </source>
</evidence>
<dbReference type="EMBL" id="JACJIA010000002">
    <property type="protein sequence ID" value="MBA8949991.1"/>
    <property type="molecule type" value="Genomic_DNA"/>
</dbReference>
<dbReference type="Pfam" id="PF07848">
    <property type="entry name" value="PaaX"/>
    <property type="match status" value="1"/>
</dbReference>
<keyword evidence="3" id="KW-1185">Reference proteome</keyword>
<proteinExistence type="predicted"/>
<evidence type="ECO:0000313" key="3">
    <source>
        <dbReference type="Proteomes" id="UP000572680"/>
    </source>
</evidence>
<dbReference type="Gene3D" id="1.10.10.10">
    <property type="entry name" value="Winged helix-like DNA-binding domain superfamily/Winged helix DNA-binding domain"/>
    <property type="match status" value="1"/>
</dbReference>
<organism evidence="2 3">
    <name type="scientific">Actinomadura namibiensis</name>
    <dbReference type="NCBI Taxonomy" id="182080"/>
    <lineage>
        <taxon>Bacteria</taxon>
        <taxon>Bacillati</taxon>
        <taxon>Actinomycetota</taxon>
        <taxon>Actinomycetes</taxon>
        <taxon>Streptosporangiales</taxon>
        <taxon>Thermomonosporaceae</taxon>
        <taxon>Actinomadura</taxon>
    </lineage>
</organism>
<gene>
    <name evidence="2" type="ORF">HNR61_001604</name>
</gene>
<evidence type="ECO:0000313" key="2">
    <source>
        <dbReference type="EMBL" id="MBA8949991.1"/>
    </source>
</evidence>
<accession>A0A7W3QK29</accession>
<dbReference type="PANTHER" id="PTHR30319:SF1">
    <property type="entry name" value="TRANSCRIPTIONAL REPRESSOR PAAX"/>
    <property type="match status" value="1"/>
</dbReference>
<dbReference type="GO" id="GO:0003677">
    <property type="term" value="F:DNA binding"/>
    <property type="evidence" value="ECO:0007669"/>
    <property type="project" value="UniProtKB-KW"/>
</dbReference>
<keyword evidence="2" id="KW-0238">DNA-binding</keyword>
<dbReference type="RefSeq" id="WP_182842476.1">
    <property type="nucleotide sequence ID" value="NZ_BAAALP010000027.1"/>
</dbReference>
<dbReference type="AlphaFoldDB" id="A0A7W3QK29"/>
<reference evidence="2 3" key="1">
    <citation type="submission" date="2020-08" db="EMBL/GenBank/DDBJ databases">
        <title>Genomic Encyclopedia of Type Strains, Phase IV (KMG-IV): sequencing the most valuable type-strain genomes for metagenomic binning, comparative biology and taxonomic classification.</title>
        <authorList>
            <person name="Goeker M."/>
        </authorList>
    </citation>
    <scope>NUCLEOTIDE SEQUENCE [LARGE SCALE GENOMIC DNA]</scope>
    <source>
        <strain evidence="2 3">DSM 44197</strain>
    </source>
</reference>
<comment type="caution">
    <text evidence="2">The sequence shown here is derived from an EMBL/GenBank/DDBJ whole genome shotgun (WGS) entry which is preliminary data.</text>
</comment>
<feature type="domain" description="Transcriptional repressor PaaX-like N-terminal" evidence="1">
    <location>
        <begin position="7"/>
        <end position="74"/>
    </location>
</feature>
<dbReference type="Proteomes" id="UP000572680">
    <property type="component" value="Unassembled WGS sequence"/>
</dbReference>
<dbReference type="PANTHER" id="PTHR30319">
    <property type="entry name" value="PHENYLACETIC ACID REGULATOR-RELATED TRANSCRIPTIONAL REPRESSOR"/>
    <property type="match status" value="1"/>
</dbReference>
<dbReference type="InterPro" id="IPR012906">
    <property type="entry name" value="PaaX-like_N"/>
</dbReference>
<protein>
    <submittedName>
        <fullName evidence="2">DNA-binding transcriptional regulator PaaX</fullName>
    </submittedName>
</protein>